<comment type="caution">
    <text evidence="1">The sequence shown here is derived from an EMBL/GenBank/DDBJ whole genome shotgun (WGS) entry which is preliminary data.</text>
</comment>
<accession>A0ABD3DGX6</accession>
<evidence type="ECO:0000313" key="1">
    <source>
        <dbReference type="EMBL" id="KAL3640861.1"/>
    </source>
</evidence>
<gene>
    <name evidence="1" type="ORF">CASFOL_015829</name>
</gene>
<dbReference type="Proteomes" id="UP001632038">
    <property type="component" value="Unassembled WGS sequence"/>
</dbReference>
<organism evidence="1 2">
    <name type="scientific">Castilleja foliolosa</name>
    <dbReference type="NCBI Taxonomy" id="1961234"/>
    <lineage>
        <taxon>Eukaryota</taxon>
        <taxon>Viridiplantae</taxon>
        <taxon>Streptophyta</taxon>
        <taxon>Embryophyta</taxon>
        <taxon>Tracheophyta</taxon>
        <taxon>Spermatophyta</taxon>
        <taxon>Magnoliopsida</taxon>
        <taxon>eudicotyledons</taxon>
        <taxon>Gunneridae</taxon>
        <taxon>Pentapetalae</taxon>
        <taxon>asterids</taxon>
        <taxon>lamiids</taxon>
        <taxon>Lamiales</taxon>
        <taxon>Orobanchaceae</taxon>
        <taxon>Pedicularideae</taxon>
        <taxon>Castillejinae</taxon>
        <taxon>Castilleja</taxon>
    </lineage>
</organism>
<dbReference type="AlphaFoldDB" id="A0ABD3DGX6"/>
<keyword evidence="2" id="KW-1185">Reference proteome</keyword>
<sequence length="295" mass="33972">MKLELSCIRKTQRATGPCGPCPSDIPKLCNVDFETLWCFRDLLPKFPSLQDLTLETCINVRKICSPSLERLNLELGQGKPGHRSPRVEFDVPRIKKFAIEGPVIPWVCFTSTSSEYWESHVSIMSYNPLNTSVFLELNQLLTELSQSKIYLSLDFRSRYSFDYDFGDFEGLPKLQVENVSVVTEYLPSLSCYAVFDGLFRLCRTRFITLYLLPESYPGAKKNNDFVCKKIVQGMKGTCSFQCCFMYGLRDVEIVNVEIYDEVVRAWRPQPLGSLLDASKSPTEEQKIRFRLKWNL</sequence>
<evidence type="ECO:0000313" key="2">
    <source>
        <dbReference type="Proteomes" id="UP001632038"/>
    </source>
</evidence>
<dbReference type="EMBL" id="JAVIJP010000017">
    <property type="protein sequence ID" value="KAL3640861.1"/>
    <property type="molecule type" value="Genomic_DNA"/>
</dbReference>
<proteinExistence type="predicted"/>
<protein>
    <submittedName>
        <fullName evidence="1">Uncharacterized protein</fullName>
    </submittedName>
</protein>
<reference evidence="2" key="1">
    <citation type="journal article" date="2024" name="IScience">
        <title>Strigolactones Initiate the Formation of Haustorium-like Structures in Castilleja.</title>
        <authorList>
            <person name="Buerger M."/>
            <person name="Peterson D."/>
            <person name="Chory J."/>
        </authorList>
    </citation>
    <scope>NUCLEOTIDE SEQUENCE [LARGE SCALE GENOMIC DNA]</scope>
</reference>
<name>A0ABD3DGX6_9LAMI</name>